<dbReference type="PANTHER" id="PTHR43284:SF1">
    <property type="entry name" value="ASPARAGINE SYNTHETASE"/>
    <property type="match status" value="1"/>
</dbReference>
<keyword evidence="4 9" id="KW-0547">Nucleotide-binding</keyword>
<dbReference type="CDD" id="cd01991">
    <property type="entry name" value="Asn_synthase_B_C"/>
    <property type="match status" value="1"/>
</dbReference>
<dbReference type="AlphaFoldDB" id="A0A1J5MTU5"/>
<gene>
    <name evidence="11" type="primary">asnB</name>
    <name evidence="11" type="ORF">BerOc1_01983</name>
</gene>
<keyword evidence="8" id="KW-0028">Amino-acid biosynthesis</keyword>
<feature type="binding site" evidence="9">
    <location>
        <begin position="368"/>
        <end position="369"/>
    </location>
    <ligand>
        <name>ATP</name>
        <dbReference type="ChEBI" id="CHEBI:30616"/>
    </ligand>
</feature>
<dbReference type="InterPro" id="IPR033738">
    <property type="entry name" value="AsnB_N"/>
</dbReference>
<dbReference type="SUPFAM" id="SSF56235">
    <property type="entry name" value="N-terminal nucleophile aminohydrolases (Ntn hydrolases)"/>
    <property type="match status" value="1"/>
</dbReference>
<dbReference type="InterPro" id="IPR006426">
    <property type="entry name" value="Asn_synth_AEB"/>
</dbReference>
<dbReference type="RefSeq" id="WP_071545524.1">
    <property type="nucleotide sequence ID" value="NZ_LKAQ01000004.1"/>
</dbReference>
<evidence type="ECO:0000313" key="12">
    <source>
        <dbReference type="Proteomes" id="UP000181901"/>
    </source>
</evidence>
<dbReference type="Pfam" id="PF00733">
    <property type="entry name" value="Asn_synthase"/>
    <property type="match status" value="1"/>
</dbReference>
<evidence type="ECO:0000259" key="10">
    <source>
        <dbReference type="PROSITE" id="PS51278"/>
    </source>
</evidence>
<evidence type="ECO:0000256" key="2">
    <source>
        <dbReference type="ARBA" id="ARBA00005752"/>
    </source>
</evidence>
<organism evidence="11 12">
    <name type="scientific">Pseudodesulfovibrio hydrargyri</name>
    <dbReference type="NCBI Taxonomy" id="2125990"/>
    <lineage>
        <taxon>Bacteria</taxon>
        <taxon>Pseudomonadati</taxon>
        <taxon>Thermodesulfobacteriota</taxon>
        <taxon>Desulfovibrionia</taxon>
        <taxon>Desulfovibrionales</taxon>
        <taxon>Desulfovibrionaceae</taxon>
    </lineage>
</organism>
<feature type="active site" description="For GATase activity" evidence="8">
    <location>
        <position position="2"/>
    </location>
</feature>
<keyword evidence="6 8" id="KW-0315">Glutamine amidotransferase</keyword>
<dbReference type="Pfam" id="PF13537">
    <property type="entry name" value="GATase_7"/>
    <property type="match status" value="1"/>
</dbReference>
<dbReference type="GO" id="GO:0006529">
    <property type="term" value="P:asparagine biosynthetic process"/>
    <property type="evidence" value="ECO:0007669"/>
    <property type="project" value="UniProtKB-KW"/>
</dbReference>
<dbReference type="PANTHER" id="PTHR43284">
    <property type="entry name" value="ASPARAGINE SYNTHETASE (GLUTAMINE-HYDROLYZING)"/>
    <property type="match status" value="1"/>
</dbReference>
<comment type="pathway">
    <text evidence="1">Amino-acid biosynthesis; L-asparagine biosynthesis; L-asparagine from L-aspartate (L-Gln route): step 1/1.</text>
</comment>
<feature type="domain" description="Glutamine amidotransferase type-2" evidence="10">
    <location>
        <begin position="2"/>
        <end position="198"/>
    </location>
</feature>
<evidence type="ECO:0000256" key="7">
    <source>
        <dbReference type="ARBA" id="ARBA00048741"/>
    </source>
</evidence>
<sequence length="626" mass="70486">MCGIAGYYGAAPLPDENLARCRELMHHRGPDGHGAYSHVHPSGRCVHLLHSRLAILDLSPKGAQPMRHGDSILCYNGELYNYLELKSGLEDRGKRLDTTSDTEVLLRLLAEAPDPARALNRCEGMWALALYDEKEGSLLLSRDRFGEKPLLVWDTPEGVYFGSEMKFLAALRGTWPAPDREQCLRFLAHGYKALYKVENTWFRGVRDLPAATFRILDGTGSRERRYWRLATETDVSLDFEEAVRRARESLIRSVELRLRADVPLAFCLSGGVDSNALASLAAIKLGYDVHGFTVMDDDGRYDESEQVLASVASLGIRHTPVRVRRDGFLDNLRELVRAHDGPVATISYYAHWLLMQAVAENGYKISISGTAADELFTGYYDHHLLYLASVAGDAKLHARSLAAWQKTMLPMVRNPLLRDPDAYVRDPGRRGHIFDGADKNKARLRVPFTEPFTELRYSDSLLRNRMCNELFQEVIPVILREDDLNAMYWSVENRSPFLDRNLVETCAAIPDALLMRNGYAKAVLREAVRGIAPDNIVNEHRKVGFNAAITSFLDFSDSEVRDAVLADSPVFDMVRRESVEEILGRDTVANDDAKFLFAVLNVKFFLEQFQGGRSAFSIEDNPQRAN</sequence>
<evidence type="ECO:0000256" key="3">
    <source>
        <dbReference type="ARBA" id="ARBA00012737"/>
    </source>
</evidence>
<dbReference type="PIRSF" id="PIRSF001589">
    <property type="entry name" value="Asn_synthetase_glu-h"/>
    <property type="match status" value="1"/>
</dbReference>
<dbReference type="EMBL" id="LKAQ01000004">
    <property type="protein sequence ID" value="OIQ50053.1"/>
    <property type="molecule type" value="Genomic_DNA"/>
</dbReference>
<dbReference type="Gene3D" id="3.40.50.620">
    <property type="entry name" value="HUPs"/>
    <property type="match status" value="1"/>
</dbReference>
<comment type="similarity">
    <text evidence="2">Belongs to the asparagine synthetase family.</text>
</comment>
<proteinExistence type="inferred from homology"/>
<comment type="caution">
    <text evidence="11">The sequence shown here is derived from an EMBL/GenBank/DDBJ whole genome shotgun (WGS) entry which is preliminary data.</text>
</comment>
<dbReference type="InterPro" id="IPR051786">
    <property type="entry name" value="ASN_synthetase/amidase"/>
</dbReference>
<dbReference type="SUPFAM" id="SSF52402">
    <property type="entry name" value="Adenine nucleotide alpha hydrolases-like"/>
    <property type="match status" value="1"/>
</dbReference>
<dbReference type="GO" id="GO:0005524">
    <property type="term" value="F:ATP binding"/>
    <property type="evidence" value="ECO:0007669"/>
    <property type="project" value="UniProtKB-KW"/>
</dbReference>
<dbReference type="InterPro" id="IPR017932">
    <property type="entry name" value="GATase_2_dom"/>
</dbReference>
<dbReference type="NCBIfam" id="TIGR01536">
    <property type="entry name" value="asn_synth_AEB"/>
    <property type="match status" value="1"/>
</dbReference>
<dbReference type="PROSITE" id="PS51278">
    <property type="entry name" value="GATASE_TYPE_2"/>
    <property type="match status" value="1"/>
</dbReference>
<reference evidence="11 12" key="1">
    <citation type="submission" date="2015-09" db="EMBL/GenBank/DDBJ databases">
        <title>Genome of Desulfovibrio dechloracetivorans BerOc1, a mercury methylating strain isolated from highly hydrocarbons and metals contaminated coastal sediments.</title>
        <authorList>
            <person name="Goni Urriza M."/>
            <person name="Gassie C."/>
            <person name="Bouchez O."/>
            <person name="Klopp C."/>
            <person name="Ranchou-Peyruse A."/>
            <person name="Remy G."/>
        </authorList>
    </citation>
    <scope>NUCLEOTIDE SEQUENCE [LARGE SCALE GENOMIC DNA]</scope>
    <source>
        <strain evidence="11 12">BerOc1</strain>
    </source>
</reference>
<evidence type="ECO:0000256" key="8">
    <source>
        <dbReference type="PIRSR" id="PIRSR001589-1"/>
    </source>
</evidence>
<keyword evidence="5 9" id="KW-0067">ATP-binding</keyword>
<dbReference type="InterPro" id="IPR014729">
    <property type="entry name" value="Rossmann-like_a/b/a_fold"/>
</dbReference>
<feature type="binding site" evidence="9">
    <location>
        <position position="294"/>
    </location>
    <ligand>
        <name>ATP</name>
        <dbReference type="ChEBI" id="CHEBI:30616"/>
    </ligand>
</feature>
<accession>A0A1J5MTU5</accession>
<evidence type="ECO:0000313" key="11">
    <source>
        <dbReference type="EMBL" id="OIQ50053.1"/>
    </source>
</evidence>
<evidence type="ECO:0000256" key="9">
    <source>
        <dbReference type="PIRSR" id="PIRSR001589-2"/>
    </source>
</evidence>
<keyword evidence="12" id="KW-1185">Reference proteome</keyword>
<evidence type="ECO:0000256" key="5">
    <source>
        <dbReference type="ARBA" id="ARBA00022840"/>
    </source>
</evidence>
<evidence type="ECO:0000256" key="4">
    <source>
        <dbReference type="ARBA" id="ARBA00022741"/>
    </source>
</evidence>
<name>A0A1J5MTU5_9BACT</name>
<evidence type="ECO:0000256" key="6">
    <source>
        <dbReference type="ARBA" id="ARBA00022962"/>
    </source>
</evidence>
<keyword evidence="8" id="KW-0061">Asparagine biosynthesis</keyword>
<keyword evidence="11" id="KW-0436">Ligase</keyword>
<dbReference type="Gene3D" id="3.60.20.10">
    <property type="entry name" value="Glutamine Phosphoribosylpyrophosphate, subunit 1, domain 1"/>
    <property type="match status" value="1"/>
</dbReference>
<protein>
    <recommendedName>
        <fullName evidence="3">asparagine synthase (glutamine-hydrolyzing)</fullName>
        <ecNumber evidence="3">6.3.5.4</ecNumber>
    </recommendedName>
</protein>
<dbReference type="InterPro" id="IPR029055">
    <property type="entry name" value="Ntn_hydrolases_N"/>
</dbReference>
<feature type="binding site" evidence="9">
    <location>
        <position position="101"/>
    </location>
    <ligand>
        <name>L-glutamine</name>
        <dbReference type="ChEBI" id="CHEBI:58359"/>
    </ligand>
</feature>
<dbReference type="EC" id="6.3.5.4" evidence="3"/>
<dbReference type="Proteomes" id="UP000181901">
    <property type="component" value="Unassembled WGS sequence"/>
</dbReference>
<comment type="catalytic activity">
    <reaction evidence="7">
        <text>L-aspartate + L-glutamine + ATP + H2O = L-asparagine + L-glutamate + AMP + diphosphate + H(+)</text>
        <dbReference type="Rhea" id="RHEA:12228"/>
        <dbReference type="ChEBI" id="CHEBI:15377"/>
        <dbReference type="ChEBI" id="CHEBI:15378"/>
        <dbReference type="ChEBI" id="CHEBI:29985"/>
        <dbReference type="ChEBI" id="CHEBI:29991"/>
        <dbReference type="ChEBI" id="CHEBI:30616"/>
        <dbReference type="ChEBI" id="CHEBI:33019"/>
        <dbReference type="ChEBI" id="CHEBI:58048"/>
        <dbReference type="ChEBI" id="CHEBI:58359"/>
        <dbReference type="ChEBI" id="CHEBI:456215"/>
        <dbReference type="EC" id="6.3.5.4"/>
    </reaction>
</comment>
<dbReference type="InterPro" id="IPR001962">
    <property type="entry name" value="Asn_synthase"/>
</dbReference>
<evidence type="ECO:0000256" key="1">
    <source>
        <dbReference type="ARBA" id="ARBA00005187"/>
    </source>
</evidence>
<dbReference type="CDD" id="cd00712">
    <property type="entry name" value="AsnB"/>
    <property type="match status" value="1"/>
</dbReference>
<dbReference type="GO" id="GO:0004066">
    <property type="term" value="F:asparagine synthase (glutamine-hydrolyzing) activity"/>
    <property type="evidence" value="ECO:0007669"/>
    <property type="project" value="UniProtKB-EC"/>
</dbReference>
<dbReference type="OrthoDB" id="9763290at2"/>